<feature type="chain" id="PRO_5007293005" description="Endoglucanase" evidence="2">
    <location>
        <begin position="17"/>
        <end position="233"/>
    </location>
</feature>
<feature type="region of interest" description="Disordered" evidence="1">
    <location>
        <begin position="204"/>
        <end position="233"/>
    </location>
</feature>
<evidence type="ECO:0000313" key="4">
    <source>
        <dbReference type="Proteomes" id="UP000070501"/>
    </source>
</evidence>
<accession>A0A136IRI9</accession>
<reference evidence="4" key="1">
    <citation type="submission" date="2016-02" db="EMBL/GenBank/DDBJ databases">
        <title>Draft genome sequence of Microdochium bolleyi, a fungal endophyte of beachgrass.</title>
        <authorList>
            <consortium name="DOE Joint Genome Institute"/>
            <person name="David A.S."/>
            <person name="May G."/>
            <person name="Haridas S."/>
            <person name="Lim J."/>
            <person name="Wang M."/>
            <person name="Labutti K."/>
            <person name="Lipzen A."/>
            <person name="Barry K."/>
            <person name="Grigoriev I.V."/>
        </authorList>
    </citation>
    <scope>NUCLEOTIDE SEQUENCE [LARGE SCALE GENOMIC DNA]</scope>
    <source>
        <strain evidence="4">J235TASD1</strain>
    </source>
</reference>
<dbReference type="STRING" id="196109.A0A136IRI9"/>
<evidence type="ECO:0000256" key="1">
    <source>
        <dbReference type="SAM" id="MobiDB-lite"/>
    </source>
</evidence>
<evidence type="ECO:0008006" key="5">
    <source>
        <dbReference type="Google" id="ProtNLM"/>
    </source>
</evidence>
<organism evidence="3 4">
    <name type="scientific">Microdochium bolleyi</name>
    <dbReference type="NCBI Taxonomy" id="196109"/>
    <lineage>
        <taxon>Eukaryota</taxon>
        <taxon>Fungi</taxon>
        <taxon>Dikarya</taxon>
        <taxon>Ascomycota</taxon>
        <taxon>Pezizomycotina</taxon>
        <taxon>Sordariomycetes</taxon>
        <taxon>Xylariomycetidae</taxon>
        <taxon>Xylariales</taxon>
        <taxon>Microdochiaceae</taxon>
        <taxon>Microdochium</taxon>
    </lineage>
</organism>
<protein>
    <recommendedName>
        <fullName evidence="5">Endoglucanase</fullName>
    </recommendedName>
</protein>
<dbReference type="EMBL" id="KQ964262">
    <property type="protein sequence ID" value="KXJ87562.1"/>
    <property type="molecule type" value="Genomic_DNA"/>
</dbReference>
<dbReference type="AlphaFoldDB" id="A0A136IRI9"/>
<gene>
    <name evidence="3" type="ORF">Micbo1qcDRAFT_208177</name>
</gene>
<evidence type="ECO:0000256" key="2">
    <source>
        <dbReference type="SAM" id="SignalP"/>
    </source>
</evidence>
<dbReference type="OrthoDB" id="2342176at2759"/>
<dbReference type="PANTHER" id="PTHR36182:SF1">
    <property type="entry name" value="PROTEIN, PUTATIVE (AFU_ORTHOLOGUE AFUA_6G10930)-RELATED"/>
    <property type="match status" value="1"/>
</dbReference>
<keyword evidence="2" id="KW-0732">Signal</keyword>
<evidence type="ECO:0000313" key="3">
    <source>
        <dbReference type="EMBL" id="KXJ87562.1"/>
    </source>
</evidence>
<dbReference type="Proteomes" id="UP000070501">
    <property type="component" value="Unassembled WGS sequence"/>
</dbReference>
<feature type="signal peptide" evidence="2">
    <location>
        <begin position="1"/>
        <end position="16"/>
    </location>
</feature>
<proteinExistence type="predicted"/>
<dbReference type="InParanoid" id="A0A136IRI9"/>
<name>A0A136IRI9_9PEZI</name>
<dbReference type="PANTHER" id="PTHR36182">
    <property type="entry name" value="PROTEIN, PUTATIVE (AFU_ORTHOLOGUE AFUA_6G10930)-RELATED"/>
    <property type="match status" value="1"/>
</dbReference>
<sequence>MKLLVTVLAAAGLAAAHMRIIDPVPISSPENPNSDWTNIDYNINNPIGSMSQVPCKGAVAKFWDSKAGTPVRAYKQGKKYKMVMQNGGADHAGGSCQISLSYDRGATFRVIKSIIGGCAKVGASYEFRIPADAPTGKAVFSWSWNNRIGNREFYQDCAAVTIKKNTAAMNPPKVAFSARPNIFVANIPGSGWCVDEGYDVVYPNPGPDVQSTSDRPRKPRQCSGRRSAKVFEA</sequence>
<keyword evidence="4" id="KW-1185">Reference proteome</keyword>
<dbReference type="Gene3D" id="2.70.50.70">
    <property type="match status" value="1"/>
</dbReference>